<dbReference type="AlphaFoldDB" id="A0A1G4EM97"/>
<dbReference type="EMBL" id="FMAK01000049">
    <property type="protein sequence ID" value="SCB69893.1"/>
    <property type="molecule type" value="Genomic_DNA"/>
</dbReference>
<name>A0A1G4EM97_BACMY</name>
<gene>
    <name evidence="1" type="ORF">BWGO95_04059</name>
</gene>
<evidence type="ECO:0000313" key="2">
    <source>
        <dbReference type="Proteomes" id="UP000195696"/>
    </source>
</evidence>
<reference evidence="1 2" key="1">
    <citation type="submission" date="2016-08" db="EMBL/GenBank/DDBJ databases">
        <authorList>
            <person name="Seilhamer J.J."/>
        </authorList>
    </citation>
    <scope>NUCLEOTIDE SEQUENCE [LARGE SCALE GENOMIC DNA]</scope>
    <source>
        <strain evidence="1 2">SDA_GO95</strain>
    </source>
</reference>
<accession>A0A1G4EM97</accession>
<protein>
    <submittedName>
        <fullName evidence="1">Uncharacterized protein</fullName>
    </submittedName>
</protein>
<evidence type="ECO:0000313" key="1">
    <source>
        <dbReference type="EMBL" id="SCB69893.1"/>
    </source>
</evidence>
<dbReference type="Proteomes" id="UP000195696">
    <property type="component" value="Unassembled WGS sequence"/>
</dbReference>
<sequence>MGNVDLIANVTIQNIQKLNN</sequence>
<organism evidence="1 2">
    <name type="scientific">Bacillus mycoides</name>
    <dbReference type="NCBI Taxonomy" id="1405"/>
    <lineage>
        <taxon>Bacteria</taxon>
        <taxon>Bacillati</taxon>
        <taxon>Bacillota</taxon>
        <taxon>Bacilli</taxon>
        <taxon>Bacillales</taxon>
        <taxon>Bacillaceae</taxon>
        <taxon>Bacillus</taxon>
        <taxon>Bacillus cereus group</taxon>
    </lineage>
</organism>
<proteinExistence type="predicted"/>